<dbReference type="Proteomes" id="UP000297597">
    <property type="component" value="Unassembled WGS sequence"/>
</dbReference>
<dbReference type="RefSeq" id="WP_134215267.1">
    <property type="nucleotide sequence ID" value="NZ_QFFZ01000053.1"/>
</dbReference>
<dbReference type="Gene3D" id="2.60.40.1120">
    <property type="entry name" value="Carboxypeptidase-like, regulatory domain"/>
    <property type="match status" value="1"/>
</dbReference>
<accession>A0A4Y7RJV3</accession>
<dbReference type="OrthoDB" id="1806154at2"/>
<name>A0A4Y7RJV3_9FIRM</name>
<proteinExistence type="predicted"/>
<dbReference type="SUPFAM" id="SSF49478">
    <property type="entry name" value="Cna protein B-type domain"/>
    <property type="match status" value="1"/>
</dbReference>
<reference evidence="1 2" key="1">
    <citation type="journal article" date="2018" name="Environ. Microbiol.">
        <title>Novel energy conservation strategies and behaviour of Pelotomaculum schinkii driving syntrophic propionate catabolism.</title>
        <authorList>
            <person name="Hidalgo-Ahumada C.A.P."/>
            <person name="Nobu M.K."/>
            <person name="Narihiro T."/>
            <person name="Tamaki H."/>
            <person name="Liu W.T."/>
            <person name="Kamagata Y."/>
            <person name="Stams A.J.M."/>
            <person name="Imachi H."/>
            <person name="Sousa D.Z."/>
        </authorList>
    </citation>
    <scope>NUCLEOTIDE SEQUENCE [LARGE SCALE GENOMIC DNA]</scope>
    <source>
        <strain evidence="1 2">MGP</strain>
    </source>
</reference>
<evidence type="ECO:0000313" key="1">
    <source>
        <dbReference type="EMBL" id="TEB09274.1"/>
    </source>
</evidence>
<dbReference type="EMBL" id="QFFZ01000053">
    <property type="protein sequence ID" value="TEB09274.1"/>
    <property type="molecule type" value="Genomic_DNA"/>
</dbReference>
<dbReference type="Pfam" id="PF13620">
    <property type="entry name" value="CarboxypepD_reg"/>
    <property type="match status" value="1"/>
</dbReference>
<comment type="caution">
    <text evidence="1">The sequence shown here is derived from an EMBL/GenBank/DDBJ whole genome shotgun (WGS) entry which is preliminary data.</text>
</comment>
<organism evidence="1 2">
    <name type="scientific">Pelotomaculum propionicicum</name>
    <dbReference type="NCBI Taxonomy" id="258475"/>
    <lineage>
        <taxon>Bacteria</taxon>
        <taxon>Bacillati</taxon>
        <taxon>Bacillota</taxon>
        <taxon>Clostridia</taxon>
        <taxon>Eubacteriales</taxon>
        <taxon>Desulfotomaculaceae</taxon>
        <taxon>Pelotomaculum</taxon>
    </lineage>
</organism>
<keyword evidence="2" id="KW-1185">Reference proteome</keyword>
<evidence type="ECO:0000313" key="2">
    <source>
        <dbReference type="Proteomes" id="UP000297597"/>
    </source>
</evidence>
<dbReference type="AlphaFoldDB" id="A0A4Y7RJV3"/>
<sequence>MAEQEPSIGKIEKEIDWSSSIGVPMPVSEVEVYQRVEKIELSLLDNGVLRIQALIKLFALTASSVDEKHVFNPAKVFTNEVEINSFINLNAKISREDILSIDHQAAVKNYAIRPGHIIISGTMKLNINYILHLVLDGTVTDFANNSPINGATINVRDIESGEIKATTNTGSNGRYFFNKLPPGIYQIEANTDTHMPDQKISVIKTKDTVNFVLHQ</sequence>
<protein>
    <submittedName>
        <fullName evidence="1">Uncharacterized protein</fullName>
    </submittedName>
</protein>
<gene>
    <name evidence="1" type="ORF">Pmgp_03263</name>
</gene>